<name>A0ABR2AL44_9ROSI</name>
<evidence type="ECO:0000313" key="1">
    <source>
        <dbReference type="EMBL" id="KAK8494375.1"/>
    </source>
</evidence>
<dbReference type="Proteomes" id="UP001472677">
    <property type="component" value="Unassembled WGS sequence"/>
</dbReference>
<keyword evidence="2" id="KW-1185">Reference proteome</keyword>
<protein>
    <submittedName>
        <fullName evidence="1">Uncharacterized protein</fullName>
    </submittedName>
</protein>
<comment type="caution">
    <text evidence="1">The sequence shown here is derived from an EMBL/GenBank/DDBJ whole genome shotgun (WGS) entry which is preliminary data.</text>
</comment>
<dbReference type="EMBL" id="JBBPBM010000542">
    <property type="protein sequence ID" value="KAK8494375.1"/>
    <property type="molecule type" value="Genomic_DNA"/>
</dbReference>
<evidence type="ECO:0000313" key="2">
    <source>
        <dbReference type="Proteomes" id="UP001472677"/>
    </source>
</evidence>
<organism evidence="1 2">
    <name type="scientific">Hibiscus sabdariffa</name>
    <name type="common">roselle</name>
    <dbReference type="NCBI Taxonomy" id="183260"/>
    <lineage>
        <taxon>Eukaryota</taxon>
        <taxon>Viridiplantae</taxon>
        <taxon>Streptophyta</taxon>
        <taxon>Embryophyta</taxon>
        <taxon>Tracheophyta</taxon>
        <taxon>Spermatophyta</taxon>
        <taxon>Magnoliopsida</taxon>
        <taxon>eudicotyledons</taxon>
        <taxon>Gunneridae</taxon>
        <taxon>Pentapetalae</taxon>
        <taxon>rosids</taxon>
        <taxon>malvids</taxon>
        <taxon>Malvales</taxon>
        <taxon>Malvaceae</taxon>
        <taxon>Malvoideae</taxon>
        <taxon>Hibiscus</taxon>
    </lineage>
</organism>
<proteinExistence type="predicted"/>
<reference evidence="1 2" key="1">
    <citation type="journal article" date="2024" name="G3 (Bethesda)">
        <title>Genome assembly of Hibiscus sabdariffa L. provides insights into metabolisms of medicinal natural products.</title>
        <authorList>
            <person name="Kim T."/>
        </authorList>
    </citation>
    <scope>NUCLEOTIDE SEQUENCE [LARGE SCALE GENOMIC DNA]</scope>
    <source>
        <strain evidence="1">TK-2024</strain>
        <tissue evidence="1">Old leaves</tissue>
    </source>
</reference>
<sequence>MESTLDDDMAQLFQDTNDDARELEYSDISSKESEEPTLLDKLCRVQCQANSEAELAHVVGKRERGLSSKLISRLCAMLHAKRRVGRVQLDKDKGI</sequence>
<accession>A0ABR2AL44</accession>
<gene>
    <name evidence="1" type="ORF">V6N12_049296</name>
</gene>